<dbReference type="Gene3D" id="3.40.50.1400">
    <property type="match status" value="2"/>
</dbReference>
<protein>
    <submittedName>
        <fullName evidence="3">Sirohydrochlorin chelatase</fullName>
    </submittedName>
</protein>
<evidence type="ECO:0000256" key="2">
    <source>
        <dbReference type="ARBA" id="ARBA00023239"/>
    </source>
</evidence>
<comment type="caution">
    <text evidence="3">The sequence shown here is derived from an EMBL/GenBank/DDBJ whole genome shotgun (WGS) entry which is preliminary data.</text>
</comment>
<proteinExistence type="predicted"/>
<keyword evidence="1" id="KW-0479">Metal-binding</keyword>
<dbReference type="EMBL" id="DSRU01000164">
    <property type="protein sequence ID" value="HFM98312.1"/>
    <property type="molecule type" value="Genomic_DNA"/>
</dbReference>
<keyword evidence="2" id="KW-0456">Lyase</keyword>
<dbReference type="CDD" id="cd03416">
    <property type="entry name" value="CbiX_SirB_N"/>
    <property type="match status" value="1"/>
</dbReference>
<dbReference type="InterPro" id="IPR002762">
    <property type="entry name" value="CbiX-like"/>
</dbReference>
<dbReference type="Pfam" id="PF01903">
    <property type="entry name" value="CbiX"/>
    <property type="match status" value="2"/>
</dbReference>
<dbReference type="GO" id="GO:0046872">
    <property type="term" value="F:metal ion binding"/>
    <property type="evidence" value="ECO:0007669"/>
    <property type="project" value="UniProtKB-KW"/>
</dbReference>
<dbReference type="SUPFAM" id="SSF53800">
    <property type="entry name" value="Chelatase"/>
    <property type="match status" value="1"/>
</dbReference>
<evidence type="ECO:0000256" key="1">
    <source>
        <dbReference type="ARBA" id="ARBA00022723"/>
    </source>
</evidence>
<accession>A0A7C3PD40</accession>
<dbReference type="GO" id="GO:0016829">
    <property type="term" value="F:lyase activity"/>
    <property type="evidence" value="ECO:0007669"/>
    <property type="project" value="UniProtKB-KW"/>
</dbReference>
<organism evidence="3">
    <name type="scientific">Oscillatoriales cyanobacterium SpSt-418</name>
    <dbReference type="NCBI Taxonomy" id="2282169"/>
    <lineage>
        <taxon>Bacteria</taxon>
        <taxon>Bacillati</taxon>
        <taxon>Cyanobacteriota</taxon>
        <taxon>Cyanophyceae</taxon>
        <taxon>Oscillatoriophycideae</taxon>
        <taxon>Oscillatoriales</taxon>
    </lineage>
</organism>
<dbReference type="PANTHER" id="PTHR33542">
    <property type="entry name" value="SIROHYDROCHLORIN FERROCHELATASE, CHLOROPLASTIC"/>
    <property type="match status" value="1"/>
</dbReference>
<name>A0A7C3PD40_9CYAN</name>
<dbReference type="InterPro" id="IPR050963">
    <property type="entry name" value="Sirohydro_Cobaltochel/CbiX"/>
</dbReference>
<gene>
    <name evidence="3" type="ORF">ENR64_11255</name>
</gene>
<sequence>MSNSLAYLLVFHGSTDPRSAIAAQRLAVLFSERIVNCDRLPLKQKSLDALLRGESPAIATQALKPLVEVGALESGVVPLDQQIVRLGQHLEAISGSAGQRVIKLVPLFLLAGVHVAEDIPEMVALAQAKLGDAVQIEVMAHLGAVPRLRRVLTERMSPIAAEAWVLLAHGSRRVGANQQVEALADHLGAIAAYWSTPPSLETQLKALIQAGFRKIGVLPYFLFPGGITDAIAQQLETFSQQFPGIQLHQAALLNATPEIADLIVDQVTAV</sequence>
<reference evidence="3" key="1">
    <citation type="journal article" date="2020" name="mSystems">
        <title>Genome- and Community-Level Interaction Insights into Carbon Utilization and Element Cycling Functions of Hydrothermarchaeota in Hydrothermal Sediment.</title>
        <authorList>
            <person name="Zhou Z."/>
            <person name="Liu Y."/>
            <person name="Xu W."/>
            <person name="Pan J."/>
            <person name="Luo Z.H."/>
            <person name="Li M."/>
        </authorList>
    </citation>
    <scope>NUCLEOTIDE SEQUENCE [LARGE SCALE GENOMIC DNA]</scope>
    <source>
        <strain evidence="3">SpSt-418</strain>
    </source>
</reference>
<dbReference type="PANTHER" id="PTHR33542:SF3">
    <property type="entry name" value="SIROHYDROCHLORIN FERROCHELATASE, CHLOROPLASTIC"/>
    <property type="match status" value="1"/>
</dbReference>
<dbReference type="AlphaFoldDB" id="A0A7C3PD40"/>
<evidence type="ECO:0000313" key="3">
    <source>
        <dbReference type="EMBL" id="HFM98312.1"/>
    </source>
</evidence>